<dbReference type="GO" id="GO:0004422">
    <property type="term" value="F:hypoxanthine phosphoribosyltransferase activity"/>
    <property type="evidence" value="ECO:0007669"/>
    <property type="project" value="TreeGrafter"/>
</dbReference>
<evidence type="ECO:0000259" key="1">
    <source>
        <dbReference type="Pfam" id="PF00156"/>
    </source>
</evidence>
<dbReference type="CDD" id="cd06223">
    <property type="entry name" value="PRTases_typeI"/>
    <property type="match status" value="1"/>
</dbReference>
<dbReference type="GO" id="GO:0032263">
    <property type="term" value="P:GMP salvage"/>
    <property type="evidence" value="ECO:0007669"/>
    <property type="project" value="TreeGrafter"/>
</dbReference>
<dbReference type="InterPro" id="IPR029057">
    <property type="entry name" value="PRTase-like"/>
</dbReference>
<dbReference type="Proteomes" id="UP000192578">
    <property type="component" value="Unassembled WGS sequence"/>
</dbReference>
<dbReference type="InterPro" id="IPR000836">
    <property type="entry name" value="PRTase_dom"/>
</dbReference>
<dbReference type="InterPro" id="IPR050408">
    <property type="entry name" value="HGPRT"/>
</dbReference>
<dbReference type="AlphaFoldDB" id="A0A1W0X0N9"/>
<dbReference type="GO" id="GO:0046100">
    <property type="term" value="P:hypoxanthine metabolic process"/>
    <property type="evidence" value="ECO:0007669"/>
    <property type="project" value="TreeGrafter"/>
</dbReference>
<comment type="caution">
    <text evidence="2">The sequence shown here is derived from an EMBL/GenBank/DDBJ whole genome shotgun (WGS) entry which is preliminary data.</text>
</comment>
<dbReference type="EMBL" id="MTYJ01000026">
    <property type="protein sequence ID" value="OQV21020.1"/>
    <property type="molecule type" value="Genomic_DNA"/>
</dbReference>
<keyword evidence="2" id="KW-0808">Transferase</keyword>
<accession>A0A1W0X0N9</accession>
<keyword evidence="2" id="KW-0328">Glycosyltransferase</keyword>
<protein>
    <submittedName>
        <fullName evidence="2">Hypoxanthine-guanine phosphoribosyltransferase</fullName>
    </submittedName>
</protein>
<dbReference type="PANTHER" id="PTHR43340:SF1">
    <property type="entry name" value="HYPOXANTHINE PHOSPHORIBOSYLTRANSFERASE"/>
    <property type="match status" value="1"/>
</dbReference>
<proteinExistence type="predicted"/>
<name>A0A1W0X0N9_HYPEX</name>
<sequence length="245" mass="26994">MAVATVDLPAEVITIPDEFLGYPLESFSIPDHYRDDLEYVFLPAGMLRDRTQKLAADIFVSYPPGESITLVCVLKSGLGFFNALMAALQSLNSCPALARTRSDHDDKFGGRHLSRPLLSEFVRVSSYIDDHSTGNVQISGIEKMAGSVTGKNVILLDDMIDTGATMKHTLEAFAKLSPKSLKATTLLRKRCPGATGYIPDFLGFDIPDRFVVGFSIDYNQYFRDCEHLCVVNEVGKRKYASGRVA</sequence>
<evidence type="ECO:0000313" key="2">
    <source>
        <dbReference type="EMBL" id="OQV21020.1"/>
    </source>
</evidence>
<reference evidence="3" key="1">
    <citation type="submission" date="2017-01" db="EMBL/GenBank/DDBJ databases">
        <title>Comparative genomics of anhydrobiosis in the tardigrade Hypsibius dujardini.</title>
        <authorList>
            <person name="Yoshida Y."/>
            <person name="Koutsovoulos G."/>
            <person name="Laetsch D."/>
            <person name="Stevens L."/>
            <person name="Kumar S."/>
            <person name="Horikawa D."/>
            <person name="Ishino K."/>
            <person name="Komine S."/>
            <person name="Tomita M."/>
            <person name="Blaxter M."/>
            <person name="Arakawa K."/>
        </authorList>
    </citation>
    <scope>NUCLEOTIDE SEQUENCE [LARGE SCALE GENOMIC DNA]</scope>
    <source>
        <strain evidence="3">Z151</strain>
    </source>
</reference>
<dbReference type="SUPFAM" id="SSF53271">
    <property type="entry name" value="PRTase-like"/>
    <property type="match status" value="1"/>
</dbReference>
<dbReference type="GO" id="GO:0005829">
    <property type="term" value="C:cytosol"/>
    <property type="evidence" value="ECO:0007669"/>
    <property type="project" value="TreeGrafter"/>
</dbReference>
<evidence type="ECO:0000313" key="3">
    <source>
        <dbReference type="Proteomes" id="UP000192578"/>
    </source>
</evidence>
<dbReference type="GO" id="GO:0032264">
    <property type="term" value="P:IMP salvage"/>
    <property type="evidence" value="ECO:0007669"/>
    <property type="project" value="TreeGrafter"/>
</dbReference>
<dbReference type="Pfam" id="PF00156">
    <property type="entry name" value="Pribosyltran"/>
    <property type="match status" value="1"/>
</dbReference>
<dbReference type="Gene3D" id="3.40.50.2020">
    <property type="match status" value="1"/>
</dbReference>
<feature type="domain" description="Phosphoribosyltransferase" evidence="1">
    <location>
        <begin position="51"/>
        <end position="218"/>
    </location>
</feature>
<dbReference type="PANTHER" id="PTHR43340">
    <property type="entry name" value="HYPOXANTHINE-GUANINE PHOSPHORIBOSYLTRANSFERASE"/>
    <property type="match status" value="1"/>
</dbReference>
<dbReference type="GO" id="GO:0000287">
    <property type="term" value="F:magnesium ion binding"/>
    <property type="evidence" value="ECO:0007669"/>
    <property type="project" value="TreeGrafter"/>
</dbReference>
<keyword evidence="3" id="KW-1185">Reference proteome</keyword>
<dbReference type="OrthoDB" id="9449045at2759"/>
<organism evidence="2 3">
    <name type="scientific">Hypsibius exemplaris</name>
    <name type="common">Freshwater tardigrade</name>
    <dbReference type="NCBI Taxonomy" id="2072580"/>
    <lineage>
        <taxon>Eukaryota</taxon>
        <taxon>Metazoa</taxon>
        <taxon>Ecdysozoa</taxon>
        <taxon>Tardigrada</taxon>
        <taxon>Eutardigrada</taxon>
        <taxon>Parachela</taxon>
        <taxon>Hypsibioidea</taxon>
        <taxon>Hypsibiidae</taxon>
        <taxon>Hypsibius</taxon>
    </lineage>
</organism>
<dbReference type="GO" id="GO:0006178">
    <property type="term" value="P:guanine salvage"/>
    <property type="evidence" value="ECO:0007669"/>
    <property type="project" value="TreeGrafter"/>
</dbReference>
<gene>
    <name evidence="2" type="ORF">BV898_05093</name>
</gene>